<dbReference type="EMBL" id="KI688295">
    <property type="protein sequence ID" value="ETK78026.1"/>
    <property type="molecule type" value="Genomic_DNA"/>
</dbReference>
<evidence type="ECO:0000313" key="2">
    <source>
        <dbReference type="EMBL" id="ETL31457.1"/>
    </source>
</evidence>
<organism evidence="2">
    <name type="scientific">Phytophthora nicotianae</name>
    <name type="common">Potato buckeye rot agent</name>
    <name type="synonym">Phytophthora parasitica</name>
    <dbReference type="NCBI Taxonomy" id="4792"/>
    <lineage>
        <taxon>Eukaryota</taxon>
        <taxon>Sar</taxon>
        <taxon>Stramenopiles</taxon>
        <taxon>Oomycota</taxon>
        <taxon>Peronosporomycetes</taxon>
        <taxon>Peronosporales</taxon>
        <taxon>Peronosporaceae</taxon>
        <taxon>Phytophthora</taxon>
    </lineage>
</organism>
<proteinExistence type="predicted"/>
<gene>
    <name evidence="1" type="ORF">L915_15871</name>
    <name evidence="2" type="ORF">L916_15769</name>
</gene>
<dbReference type="AlphaFoldDB" id="W2ID80"/>
<reference evidence="2" key="2">
    <citation type="submission" date="2013-11" db="EMBL/GenBank/DDBJ databases">
        <title>The Genome Sequence of Phytophthora parasitica CJ05E6.</title>
        <authorList>
            <consortium name="The Broad Institute Genomics Platform"/>
            <person name="Russ C."/>
            <person name="Tyler B."/>
            <person name="Panabieres F."/>
            <person name="Shan W."/>
            <person name="Tripathy S."/>
            <person name="Grunwald N."/>
            <person name="Machado M."/>
            <person name="Johnson C.S."/>
            <person name="Arredondo F."/>
            <person name="Hong C."/>
            <person name="Coffey M."/>
            <person name="Young S.K."/>
            <person name="Zeng Q."/>
            <person name="Gargeya S."/>
            <person name="Fitzgerald M."/>
            <person name="Abouelleil A."/>
            <person name="Alvarado L."/>
            <person name="Chapman S.B."/>
            <person name="Gainer-Dewar J."/>
            <person name="Goldberg J."/>
            <person name="Griggs A."/>
            <person name="Gujja S."/>
            <person name="Hansen M."/>
            <person name="Howarth C."/>
            <person name="Imamovic A."/>
            <person name="Ireland A."/>
            <person name="Larimer J."/>
            <person name="McCowan C."/>
            <person name="Murphy C."/>
            <person name="Pearson M."/>
            <person name="Poon T.W."/>
            <person name="Priest M."/>
            <person name="Roberts A."/>
            <person name="Saif S."/>
            <person name="Shea T."/>
            <person name="Sykes S."/>
            <person name="Wortman J."/>
            <person name="Nusbaum C."/>
            <person name="Birren B."/>
        </authorList>
    </citation>
    <scope>NUCLEOTIDE SEQUENCE [LARGE SCALE GENOMIC DNA]</scope>
    <source>
        <strain evidence="2">CJ05E6</strain>
    </source>
</reference>
<dbReference type="Proteomes" id="UP000053864">
    <property type="component" value="Unassembled WGS sequence"/>
</dbReference>
<reference evidence="1" key="1">
    <citation type="submission" date="2013-11" db="EMBL/GenBank/DDBJ databases">
        <title>The Genome Sequence of Phytophthora parasitica CJ02B3.</title>
        <authorList>
            <consortium name="The Broad Institute Genomics Platform"/>
            <person name="Russ C."/>
            <person name="Tyler B."/>
            <person name="Panabieres F."/>
            <person name="Shan W."/>
            <person name="Tripathy S."/>
            <person name="Grunwald N."/>
            <person name="Machado M."/>
            <person name="Johnson C.S."/>
            <person name="Arredondo F."/>
            <person name="Hong C."/>
            <person name="Coffey M."/>
            <person name="Young S.K."/>
            <person name="Zeng Q."/>
            <person name="Gargeya S."/>
            <person name="Fitzgerald M."/>
            <person name="Abouelleil A."/>
            <person name="Alvarado L."/>
            <person name="Chapman S.B."/>
            <person name="Gainer-Dewar J."/>
            <person name="Goldberg J."/>
            <person name="Griggs A."/>
            <person name="Gujja S."/>
            <person name="Hansen M."/>
            <person name="Howarth C."/>
            <person name="Imamovic A."/>
            <person name="Ireland A."/>
            <person name="Larimer J."/>
            <person name="McCowan C."/>
            <person name="Murphy C."/>
            <person name="Pearson M."/>
            <person name="Poon T.W."/>
            <person name="Priest M."/>
            <person name="Roberts A."/>
            <person name="Saif S."/>
            <person name="Shea T."/>
            <person name="Sykes S."/>
            <person name="Wortman J."/>
            <person name="Nusbaum C."/>
            <person name="Birren B."/>
        </authorList>
    </citation>
    <scope>NUCLEOTIDE SEQUENCE [LARGE SCALE GENOMIC DNA]</scope>
    <source>
        <strain evidence="1">CJ02B3</strain>
    </source>
</reference>
<protein>
    <submittedName>
        <fullName evidence="2">Uncharacterized protein</fullName>
    </submittedName>
</protein>
<dbReference type="Proteomes" id="UP000053236">
    <property type="component" value="Unassembled WGS sequence"/>
</dbReference>
<evidence type="ECO:0000313" key="1">
    <source>
        <dbReference type="EMBL" id="ETK78026.1"/>
    </source>
</evidence>
<name>W2ID80_PHYNI</name>
<dbReference type="VEuPathDB" id="FungiDB:PPTG_23819"/>
<sequence>WAHSEPITPVQTPTIEDLEQRLSLAEFGQLMTLRDELFRHVLGSPDARLNVAKKSSMSPSQRARVTSKSVLESVRVVVAPAPAISSTLAGSFLNWYTNSIWETVKGKKEQNRRADAKTAINIMIVLYQQPCKILEKPSLTNQNAYQSLKYDVWTLGTAMEKAANDRLHTFDNKNATPKASSLRKCWPSLRSSHPDAYRALGAQFLALKRSGQIVDACTPLKH</sequence>
<feature type="non-terminal residue" evidence="2">
    <location>
        <position position="1"/>
    </location>
</feature>
<dbReference type="EMBL" id="KI675059">
    <property type="protein sequence ID" value="ETL31457.1"/>
    <property type="molecule type" value="Genomic_DNA"/>
</dbReference>
<accession>W2ID80</accession>